<dbReference type="GO" id="GO:0003697">
    <property type="term" value="F:single-stranded DNA binding"/>
    <property type="evidence" value="ECO:0007669"/>
    <property type="project" value="InterPro"/>
</dbReference>
<reference evidence="1 2" key="1">
    <citation type="submission" date="2020-08" db="EMBL/GenBank/DDBJ databases">
        <title>Genomic Encyclopedia of Type Strains, Phase IV (KMG-IV): sequencing the most valuable type-strain genomes for metagenomic binning, comparative biology and taxonomic classification.</title>
        <authorList>
            <person name="Goeker M."/>
        </authorList>
    </citation>
    <scope>NUCLEOTIDE SEQUENCE [LARGE SCALE GENOMIC DNA]</scope>
    <source>
        <strain evidence="1 2">YC6723</strain>
    </source>
</reference>
<dbReference type="InterPro" id="IPR036590">
    <property type="entry name" value="SRAP-like"/>
</dbReference>
<sequence length="206" mass="21995">MCNEVARRIALGQLRDDWSQLKVPLVFPEGLPNLGEQDSIRITDTALTLRAAADGAVAGAMRRWSWPGQGGRPVYNYRSEGRSLGNGATMGRCLIPVDAFFEFTAPPAGAPARARKTKWRFTATPGGPLAFGATPWFCIAAVWRADAGGEAFSLLTGEPGPDVAPYHHRQVMLPPPETWTGWLDGSLPAADVLKPAAAGSLTVEQA</sequence>
<evidence type="ECO:0000313" key="1">
    <source>
        <dbReference type="EMBL" id="MBB4153645.1"/>
    </source>
</evidence>
<gene>
    <name evidence="1" type="ORF">GGQ80_001551</name>
</gene>
<dbReference type="Gene3D" id="3.90.1680.10">
    <property type="entry name" value="SOS response associated peptidase-like"/>
    <property type="match status" value="1"/>
</dbReference>
<proteinExistence type="predicted"/>
<dbReference type="AlphaFoldDB" id="A0A840FK01"/>
<dbReference type="EMBL" id="JACIEV010000004">
    <property type="protein sequence ID" value="MBB4153645.1"/>
    <property type="molecule type" value="Genomic_DNA"/>
</dbReference>
<organism evidence="1 2">
    <name type="scientific">Sphingomonas jinjuensis</name>
    <dbReference type="NCBI Taxonomy" id="535907"/>
    <lineage>
        <taxon>Bacteria</taxon>
        <taxon>Pseudomonadati</taxon>
        <taxon>Pseudomonadota</taxon>
        <taxon>Alphaproteobacteria</taxon>
        <taxon>Sphingomonadales</taxon>
        <taxon>Sphingomonadaceae</taxon>
        <taxon>Sphingomonas</taxon>
    </lineage>
</organism>
<dbReference type="InterPro" id="IPR003738">
    <property type="entry name" value="SRAP"/>
</dbReference>
<dbReference type="RefSeq" id="WP_183983449.1">
    <property type="nucleotide sequence ID" value="NZ_JACIEV010000004.1"/>
</dbReference>
<keyword evidence="2" id="KW-1185">Reference proteome</keyword>
<comment type="caution">
    <text evidence="1">The sequence shown here is derived from an EMBL/GenBank/DDBJ whole genome shotgun (WGS) entry which is preliminary data.</text>
</comment>
<name>A0A840FK01_9SPHN</name>
<dbReference type="Pfam" id="PF02586">
    <property type="entry name" value="SRAP"/>
    <property type="match status" value="1"/>
</dbReference>
<protein>
    <submittedName>
        <fullName evidence="1">Putative SOS response-associated peptidase YedK</fullName>
    </submittedName>
</protein>
<dbReference type="SUPFAM" id="SSF143081">
    <property type="entry name" value="BB1717-like"/>
    <property type="match status" value="1"/>
</dbReference>
<accession>A0A840FK01</accession>
<evidence type="ECO:0000313" key="2">
    <source>
        <dbReference type="Proteomes" id="UP000529795"/>
    </source>
</evidence>
<dbReference type="GO" id="GO:0106300">
    <property type="term" value="P:protein-DNA covalent cross-linking repair"/>
    <property type="evidence" value="ECO:0007669"/>
    <property type="project" value="InterPro"/>
</dbReference>
<dbReference type="Proteomes" id="UP000529795">
    <property type="component" value="Unassembled WGS sequence"/>
</dbReference>